<keyword evidence="3" id="KW-1185">Reference proteome</keyword>
<dbReference type="Proteomes" id="UP000203096">
    <property type="component" value="Segment"/>
</dbReference>
<dbReference type="EMBL" id="KJ433976">
    <property type="protein sequence ID" value="AHJ88522.1"/>
    <property type="molecule type" value="Genomic_DNA"/>
</dbReference>
<name>W8EB45_9CAUD</name>
<dbReference type="Pfam" id="PF23781">
    <property type="entry name" value="Phage_TAC_16"/>
    <property type="match status" value="1"/>
</dbReference>
<proteinExistence type="predicted"/>
<reference evidence="2 3" key="1">
    <citation type="journal article" date="2014" name="Genome Announc.">
        <title>Complete genome sequences of nine mycobacteriophages.</title>
        <authorList>
            <person name="Franceschelli J.J."/>
            <person name="Suarez C.A."/>
            <person name="Teran L."/>
            <person name="Raya R.R."/>
            <person name="Morbidoni H.R."/>
        </authorList>
    </citation>
    <scope>NUCLEOTIDE SEQUENCE [LARGE SCALE GENOMIC DNA]</scope>
</reference>
<evidence type="ECO:0000313" key="3">
    <source>
        <dbReference type="Proteomes" id="UP000203096"/>
    </source>
</evidence>
<dbReference type="KEGG" id="vg:18505886"/>
<protein>
    <submittedName>
        <fullName evidence="2">Tail assembly chaperone</fullName>
    </submittedName>
</protein>
<evidence type="ECO:0000256" key="1">
    <source>
        <dbReference type="SAM" id="MobiDB-lite"/>
    </source>
</evidence>
<dbReference type="InterPro" id="IPR056927">
    <property type="entry name" value="Phage_TAC"/>
</dbReference>
<evidence type="ECO:0000313" key="2">
    <source>
        <dbReference type="EMBL" id="AHJ88522.1"/>
    </source>
</evidence>
<dbReference type="RefSeq" id="YP_009009222.1">
    <property type="nucleotide sequence ID" value="NC_023600.1"/>
</dbReference>
<dbReference type="GeneID" id="18505886"/>
<feature type="compositionally biased region" description="Basic and acidic residues" evidence="1">
    <location>
        <begin position="75"/>
        <end position="87"/>
    </location>
</feature>
<sequence length="240" mass="25884">MARPTVNSASGLRRHMATFGAGGKMITDDSDQLAPPADLTERDPDPYGDNEPGEVVPVPVEDQVAQVNGDDDDEYPARPFREGEPRSEGAVARVAPDPEDADAKQARLAKLRAELAAAEAEAAPEDTGTAVALVEKWDVTKDTDETWPYDFLEFEGDLLGVRLPQKQALAAFSLASSKYVSLGVKNDLTGLFIARHLSPESYGRVFSRLMDPDDSAYDVETVGELFNAIVTASVEADKSE</sequence>
<accession>W8EB45</accession>
<feature type="region of interest" description="Disordered" evidence="1">
    <location>
        <begin position="20"/>
        <end position="104"/>
    </location>
</feature>
<organism evidence="2 3">
    <name type="scientific">Mycobacterium phage Julie1</name>
    <dbReference type="NCBI Taxonomy" id="1463812"/>
    <lineage>
        <taxon>Viruses</taxon>
        <taxon>Duplodnaviria</taxon>
        <taxon>Heunggongvirae</taxon>
        <taxon>Uroviricota</taxon>
        <taxon>Caudoviricetes</taxon>
        <taxon>Bclasvirinae</taxon>
        <taxon>Julieunavirus</taxon>
        <taxon>Julieunavirus julie1</taxon>
    </lineage>
</organism>
<gene>
    <name evidence="2" type="ORF">Jolie1_022</name>
</gene>